<evidence type="ECO:0000313" key="1">
    <source>
        <dbReference type="EMBL" id="CAF4307819.1"/>
    </source>
</evidence>
<sequence>LGELSALSIYWNTNAKSRTDLARDDAINNLKEKIAIDNQQAPSDISYILRPLNVKARLVLAMKPREEDFKRPMF</sequence>
<protein>
    <submittedName>
        <fullName evidence="1">Uncharacterized protein</fullName>
    </submittedName>
</protein>
<feature type="non-terminal residue" evidence="1">
    <location>
        <position position="1"/>
    </location>
</feature>
<dbReference type="Proteomes" id="UP000663844">
    <property type="component" value="Unassembled WGS sequence"/>
</dbReference>
<name>A0A820IF37_9BILA</name>
<organism evidence="1 2">
    <name type="scientific">Adineta steineri</name>
    <dbReference type="NCBI Taxonomy" id="433720"/>
    <lineage>
        <taxon>Eukaryota</taxon>
        <taxon>Metazoa</taxon>
        <taxon>Spiralia</taxon>
        <taxon>Gnathifera</taxon>
        <taxon>Rotifera</taxon>
        <taxon>Eurotatoria</taxon>
        <taxon>Bdelloidea</taxon>
        <taxon>Adinetida</taxon>
        <taxon>Adinetidae</taxon>
        <taxon>Adineta</taxon>
    </lineage>
</organism>
<dbReference type="AlphaFoldDB" id="A0A820IF37"/>
<accession>A0A820IF37</accession>
<reference evidence="1" key="1">
    <citation type="submission" date="2021-02" db="EMBL/GenBank/DDBJ databases">
        <authorList>
            <person name="Nowell W R."/>
        </authorList>
    </citation>
    <scope>NUCLEOTIDE SEQUENCE</scope>
</reference>
<gene>
    <name evidence="1" type="ORF">OXD698_LOCUS46459</name>
</gene>
<evidence type="ECO:0000313" key="2">
    <source>
        <dbReference type="Proteomes" id="UP000663844"/>
    </source>
</evidence>
<dbReference type="EMBL" id="CAJOAZ010016731">
    <property type="protein sequence ID" value="CAF4307819.1"/>
    <property type="molecule type" value="Genomic_DNA"/>
</dbReference>
<feature type="non-terminal residue" evidence="1">
    <location>
        <position position="74"/>
    </location>
</feature>
<comment type="caution">
    <text evidence="1">The sequence shown here is derived from an EMBL/GenBank/DDBJ whole genome shotgun (WGS) entry which is preliminary data.</text>
</comment>
<proteinExistence type="predicted"/>